<protein>
    <submittedName>
        <fullName evidence="1">Uncharacterized protein</fullName>
    </submittedName>
</protein>
<reference evidence="1" key="1">
    <citation type="submission" date="2022-12" db="EMBL/GenBank/DDBJ databases">
        <authorList>
            <person name="Petersen C."/>
        </authorList>
    </citation>
    <scope>NUCLEOTIDE SEQUENCE</scope>
    <source>
        <strain evidence="1">IBT 29677</strain>
    </source>
</reference>
<reference evidence="1" key="2">
    <citation type="journal article" date="2023" name="IMA Fungus">
        <title>Comparative genomic study of the Penicillium genus elucidates a diverse pangenome and 15 lateral gene transfer events.</title>
        <authorList>
            <person name="Petersen C."/>
            <person name="Sorensen T."/>
            <person name="Nielsen M.R."/>
            <person name="Sondergaard T.E."/>
            <person name="Sorensen J.L."/>
            <person name="Fitzpatrick D.A."/>
            <person name="Frisvad J.C."/>
            <person name="Nielsen K.L."/>
        </authorList>
    </citation>
    <scope>NUCLEOTIDE SEQUENCE</scope>
    <source>
        <strain evidence="1">IBT 29677</strain>
    </source>
</reference>
<dbReference type="GeneID" id="81369875"/>
<evidence type="ECO:0000313" key="2">
    <source>
        <dbReference type="Proteomes" id="UP001147747"/>
    </source>
</evidence>
<evidence type="ECO:0000313" key="1">
    <source>
        <dbReference type="EMBL" id="KAJ5398145.1"/>
    </source>
</evidence>
<comment type="caution">
    <text evidence="1">The sequence shown here is derived from an EMBL/GenBank/DDBJ whole genome shotgun (WGS) entry which is preliminary data.</text>
</comment>
<dbReference type="RefSeq" id="XP_056490197.1">
    <property type="nucleotide sequence ID" value="XM_056630895.1"/>
</dbReference>
<dbReference type="AlphaFoldDB" id="A0A9X0BAU4"/>
<keyword evidence="2" id="KW-1185">Reference proteome</keyword>
<gene>
    <name evidence="1" type="ORF">N7509_006258</name>
</gene>
<dbReference type="EMBL" id="JAPZBU010000006">
    <property type="protein sequence ID" value="KAJ5398145.1"/>
    <property type="molecule type" value="Genomic_DNA"/>
</dbReference>
<proteinExistence type="predicted"/>
<dbReference type="OrthoDB" id="4226302at2759"/>
<organism evidence="1 2">
    <name type="scientific">Penicillium cosmopolitanum</name>
    <dbReference type="NCBI Taxonomy" id="1131564"/>
    <lineage>
        <taxon>Eukaryota</taxon>
        <taxon>Fungi</taxon>
        <taxon>Dikarya</taxon>
        <taxon>Ascomycota</taxon>
        <taxon>Pezizomycotina</taxon>
        <taxon>Eurotiomycetes</taxon>
        <taxon>Eurotiomycetidae</taxon>
        <taxon>Eurotiales</taxon>
        <taxon>Aspergillaceae</taxon>
        <taxon>Penicillium</taxon>
    </lineage>
</organism>
<sequence length="276" mass="32640">MEKAWDEATETDLLEALEEALGCTKCQITITEAIMKGDISDGVYNSSHYPPFFVNKRTRDDNISPLDTETKHTDPTWWRRISVSQRERYYALVENNLNRALEETKNADPEAAVLFAHYQVDYHIRQHHLARRGVLNLCRDSNDLHELRSWQWDMAAIDRLTSGKEIEVTDEDEGWLPEERMWGWPTDRNLEKTHQVILWKRSWPKRRKQLKAVRAKWAVIMEERRKQREMLLLKQGATVTVRLYCRGELWDVRKLQREVETGTSIRMGRTTQSLGF</sequence>
<accession>A0A9X0BAU4</accession>
<dbReference type="Proteomes" id="UP001147747">
    <property type="component" value="Unassembled WGS sequence"/>
</dbReference>
<name>A0A9X0BAU4_9EURO</name>